<keyword evidence="3" id="KW-1185">Reference proteome</keyword>
<keyword evidence="1" id="KW-1133">Transmembrane helix</keyword>
<feature type="transmembrane region" description="Helical" evidence="1">
    <location>
        <begin position="303"/>
        <end position="324"/>
    </location>
</feature>
<comment type="caution">
    <text evidence="2">The sequence shown here is derived from an EMBL/GenBank/DDBJ whole genome shotgun (WGS) entry which is preliminary data.</text>
</comment>
<organism evidence="2 3">
    <name type="scientific">Modicella reniformis</name>
    <dbReference type="NCBI Taxonomy" id="1440133"/>
    <lineage>
        <taxon>Eukaryota</taxon>
        <taxon>Fungi</taxon>
        <taxon>Fungi incertae sedis</taxon>
        <taxon>Mucoromycota</taxon>
        <taxon>Mortierellomycotina</taxon>
        <taxon>Mortierellomycetes</taxon>
        <taxon>Mortierellales</taxon>
        <taxon>Mortierellaceae</taxon>
        <taxon>Modicella</taxon>
    </lineage>
</organism>
<feature type="transmembrane region" description="Helical" evidence="1">
    <location>
        <begin position="344"/>
        <end position="363"/>
    </location>
</feature>
<evidence type="ECO:0000313" key="2">
    <source>
        <dbReference type="EMBL" id="KAG0001510.1"/>
    </source>
</evidence>
<feature type="transmembrane region" description="Helical" evidence="1">
    <location>
        <begin position="202"/>
        <end position="224"/>
    </location>
</feature>
<name>A0A9P6MHM5_9FUNG</name>
<protein>
    <submittedName>
        <fullName evidence="2">Uncharacterized protein</fullName>
    </submittedName>
</protein>
<proteinExistence type="predicted"/>
<keyword evidence="1" id="KW-0812">Transmembrane</keyword>
<evidence type="ECO:0000256" key="1">
    <source>
        <dbReference type="SAM" id="Phobius"/>
    </source>
</evidence>
<keyword evidence="1" id="KW-0472">Membrane</keyword>
<evidence type="ECO:0000313" key="3">
    <source>
        <dbReference type="Proteomes" id="UP000749646"/>
    </source>
</evidence>
<dbReference type="AlphaFoldDB" id="A0A9P6MHM5"/>
<dbReference type="Proteomes" id="UP000749646">
    <property type="component" value="Unassembled WGS sequence"/>
</dbReference>
<dbReference type="OrthoDB" id="2443212at2759"/>
<dbReference type="EMBL" id="JAAAHW010000523">
    <property type="protein sequence ID" value="KAG0001510.1"/>
    <property type="molecule type" value="Genomic_DNA"/>
</dbReference>
<sequence>MSMSTTFQEQRQQQHGSKSKKLSRSLFILATYSLTGAAMMGSSVGLVVYQTRQFFFLNRITRLDLLYPEDHHSLSLSPDITSIDRFDSSSHPLPSHKHFYPHSLRSVLLSVWLPVFIWLGVLFLSSILISRRKWVPTVISARSGILISQVVFTFLWINLGAVQEVQEQLITKLGSAFKGMDKGLMGGVNQALLEVGTQIRTIMVPLCMIWSITVILLGGATGLLTASSSLLEKQLEEAYEDAQLEEELERLGTKLGEEEGYCNRQEKEKHDFNNVEHQFHAATTSAQKTGKSSWTLYSVRQRVMMGFLVLVLFSSQMKLFHWVVHTQSLVAYQAGTNTSVSSSLTLIGLMSGAVMISLGVRHIPRL</sequence>
<feature type="transmembrane region" description="Helical" evidence="1">
    <location>
        <begin position="141"/>
        <end position="159"/>
    </location>
</feature>
<feature type="transmembrane region" description="Helical" evidence="1">
    <location>
        <begin position="26"/>
        <end position="49"/>
    </location>
</feature>
<accession>A0A9P6MHM5</accession>
<reference evidence="2" key="1">
    <citation type="journal article" date="2020" name="Fungal Divers.">
        <title>Resolving the Mortierellaceae phylogeny through synthesis of multi-gene phylogenetics and phylogenomics.</title>
        <authorList>
            <person name="Vandepol N."/>
            <person name="Liber J."/>
            <person name="Desiro A."/>
            <person name="Na H."/>
            <person name="Kennedy M."/>
            <person name="Barry K."/>
            <person name="Grigoriev I.V."/>
            <person name="Miller A.N."/>
            <person name="O'Donnell K."/>
            <person name="Stajich J.E."/>
            <person name="Bonito G."/>
        </authorList>
    </citation>
    <scope>NUCLEOTIDE SEQUENCE</scope>
    <source>
        <strain evidence="2">MES-2147</strain>
    </source>
</reference>
<feature type="transmembrane region" description="Helical" evidence="1">
    <location>
        <begin position="107"/>
        <end position="129"/>
    </location>
</feature>
<gene>
    <name evidence="2" type="ORF">BGZ65_003426</name>
</gene>